<dbReference type="Pfam" id="PF06500">
    <property type="entry name" value="FrsA-like"/>
    <property type="match status" value="1"/>
</dbReference>
<dbReference type="Proteomes" id="UP000800235">
    <property type="component" value="Unassembled WGS sequence"/>
</dbReference>
<dbReference type="InterPro" id="IPR050261">
    <property type="entry name" value="FrsA_esterase"/>
</dbReference>
<sequence length="410" mass="46442">MVNWTLGDLFLKDFGHQGSIEKLWNERWAFLCRLGVYPFHDGKLEDFEPIFKHLIKENINDPYDDAFCNAFLFTALGLAQEASTLESMDKAKAIELYKRSCAVYRLSRFPYLNATPLKIKAYEAQKKTYMQATKLWDVPIKESILPFKDAGEGDGKDIPLYFPTPPSASKENPCPVILLITGLDGHRPDNSERTDAHLQRGWATVICDIPGVADCPSSKTDPLAPERLFTTILDYIKSVPEFNARKVIAWGLSAGGYYAIRLAHTHASRLAGAVGHGAGTHHYIGAEWLKEVNHHEYPFDLKRAYLGKYSYDSWEELVENCQKTFSLVENGIVEKKSCRLLLMNGVLDGCMPIEDSMLLAEHRSPKEFRFVKGRAHMAKLFFLDLIVYPEANSYVFPWLEEVMATTTSAE</sequence>
<gene>
    <name evidence="2" type="ORF">EJ08DRAFT_587662</name>
</gene>
<evidence type="ECO:0000313" key="2">
    <source>
        <dbReference type="EMBL" id="KAF2431275.1"/>
    </source>
</evidence>
<dbReference type="InterPro" id="IPR029058">
    <property type="entry name" value="AB_hydrolase_fold"/>
</dbReference>
<dbReference type="OrthoDB" id="5409895at2759"/>
<dbReference type="Gene3D" id="3.40.50.1820">
    <property type="entry name" value="alpha/beta hydrolase"/>
    <property type="match status" value="1"/>
</dbReference>
<protein>
    <submittedName>
        <fullName evidence="2">Pigment biosynthesis protein Ayg1</fullName>
    </submittedName>
</protein>
<evidence type="ECO:0000256" key="1">
    <source>
        <dbReference type="ARBA" id="ARBA00022801"/>
    </source>
</evidence>
<dbReference type="PANTHER" id="PTHR22946">
    <property type="entry name" value="DIENELACTONE HYDROLASE DOMAIN-CONTAINING PROTEIN-RELATED"/>
    <property type="match status" value="1"/>
</dbReference>
<dbReference type="GO" id="GO:0016787">
    <property type="term" value="F:hydrolase activity"/>
    <property type="evidence" value="ECO:0007669"/>
    <property type="project" value="UniProtKB-KW"/>
</dbReference>
<dbReference type="AlphaFoldDB" id="A0A9P4NSC7"/>
<dbReference type="InterPro" id="IPR010520">
    <property type="entry name" value="FrsA-like"/>
</dbReference>
<dbReference type="PANTHER" id="PTHR22946:SF12">
    <property type="entry name" value="CONIDIAL PIGMENT BIOSYNTHESIS PROTEIN AYG1 (AFU_ORTHOLOGUE AFUA_2G17550)"/>
    <property type="match status" value="1"/>
</dbReference>
<organism evidence="2 3">
    <name type="scientific">Tothia fuscella</name>
    <dbReference type="NCBI Taxonomy" id="1048955"/>
    <lineage>
        <taxon>Eukaryota</taxon>
        <taxon>Fungi</taxon>
        <taxon>Dikarya</taxon>
        <taxon>Ascomycota</taxon>
        <taxon>Pezizomycotina</taxon>
        <taxon>Dothideomycetes</taxon>
        <taxon>Pleosporomycetidae</taxon>
        <taxon>Venturiales</taxon>
        <taxon>Cylindrosympodiaceae</taxon>
        <taxon>Tothia</taxon>
    </lineage>
</organism>
<name>A0A9P4NSC7_9PEZI</name>
<accession>A0A9P4NSC7</accession>
<keyword evidence="3" id="KW-1185">Reference proteome</keyword>
<keyword evidence="1" id="KW-0378">Hydrolase</keyword>
<comment type="caution">
    <text evidence="2">The sequence shown here is derived from an EMBL/GenBank/DDBJ whole genome shotgun (WGS) entry which is preliminary data.</text>
</comment>
<proteinExistence type="predicted"/>
<reference evidence="2" key="1">
    <citation type="journal article" date="2020" name="Stud. Mycol.">
        <title>101 Dothideomycetes genomes: a test case for predicting lifestyles and emergence of pathogens.</title>
        <authorList>
            <person name="Haridas S."/>
            <person name="Albert R."/>
            <person name="Binder M."/>
            <person name="Bloem J."/>
            <person name="Labutti K."/>
            <person name="Salamov A."/>
            <person name="Andreopoulos B."/>
            <person name="Baker S."/>
            <person name="Barry K."/>
            <person name="Bills G."/>
            <person name="Bluhm B."/>
            <person name="Cannon C."/>
            <person name="Castanera R."/>
            <person name="Culley D."/>
            <person name="Daum C."/>
            <person name="Ezra D."/>
            <person name="Gonzalez J."/>
            <person name="Henrissat B."/>
            <person name="Kuo A."/>
            <person name="Liang C."/>
            <person name="Lipzen A."/>
            <person name="Lutzoni F."/>
            <person name="Magnuson J."/>
            <person name="Mondo S."/>
            <person name="Nolan M."/>
            <person name="Ohm R."/>
            <person name="Pangilinan J."/>
            <person name="Park H.-J."/>
            <person name="Ramirez L."/>
            <person name="Alfaro M."/>
            <person name="Sun H."/>
            <person name="Tritt A."/>
            <person name="Yoshinaga Y."/>
            <person name="Zwiers L.-H."/>
            <person name="Turgeon B."/>
            <person name="Goodwin S."/>
            <person name="Spatafora J."/>
            <person name="Crous P."/>
            <person name="Grigoriev I."/>
        </authorList>
    </citation>
    <scope>NUCLEOTIDE SEQUENCE</scope>
    <source>
        <strain evidence="2">CBS 130266</strain>
    </source>
</reference>
<evidence type="ECO:0000313" key="3">
    <source>
        <dbReference type="Proteomes" id="UP000800235"/>
    </source>
</evidence>
<dbReference type="EMBL" id="MU007033">
    <property type="protein sequence ID" value="KAF2431275.1"/>
    <property type="molecule type" value="Genomic_DNA"/>
</dbReference>
<dbReference type="SUPFAM" id="SSF53474">
    <property type="entry name" value="alpha/beta-Hydrolases"/>
    <property type="match status" value="1"/>
</dbReference>